<evidence type="ECO:0000313" key="3">
    <source>
        <dbReference type="Proteomes" id="UP000008691"/>
    </source>
</evidence>
<accession>B2CRL8</accession>
<reference evidence="2 3" key="1">
    <citation type="journal article" date="2008" name="Res. Microbiol.">
        <title>Viruses in acidic geothermal environments of the Kamchatka Peninsula.</title>
        <authorList>
            <person name="Bize A."/>
            <person name="Peng X."/>
            <person name="Prokofeva M."/>
            <person name="Maclellan K."/>
            <person name="Lucas S."/>
            <person name="Forterre P."/>
            <person name="Garrett R.A."/>
            <person name="Bonch-Osmolovskaya E.A."/>
            <person name="Prangishvili D."/>
        </authorList>
    </citation>
    <scope>NUCLEOTIDE SEQUENCE [LARGE SCALE GENOMIC DNA]</scope>
</reference>
<dbReference type="KEGG" id="vg:6186754"/>
<sequence length="72" mass="7262">MSYAQVSSALSSVATSIVTAIANFLSGIASFIANNADLFVGIAVAGMVIGLIAKFGTSLPFVGQFLSYLGLS</sequence>
<feature type="transmembrane region" description="Helical" evidence="1">
    <location>
        <begin position="12"/>
        <end position="32"/>
    </location>
</feature>
<protein>
    <submittedName>
        <fullName evidence="2">Uncharacterized protein</fullName>
    </submittedName>
</protein>
<dbReference type="GeneID" id="6186754"/>
<name>B2CRL8_9VIRU</name>
<keyword evidence="1" id="KW-0472">Membrane</keyword>
<evidence type="ECO:0000256" key="1">
    <source>
        <dbReference type="SAM" id="Phobius"/>
    </source>
</evidence>
<keyword evidence="1" id="KW-1133">Transmembrane helix</keyword>
<dbReference type="Proteomes" id="UP000008691">
    <property type="component" value="Segment"/>
</dbReference>
<keyword evidence="1" id="KW-0812">Transmembrane</keyword>
<dbReference type="EMBL" id="EU545650">
    <property type="protein sequence ID" value="ACB37275.1"/>
    <property type="molecule type" value="Genomic_DNA"/>
</dbReference>
<keyword evidence="3" id="KW-1185">Reference proteome</keyword>
<dbReference type="OrthoDB" id="23926at10239"/>
<organism evidence="2 3">
    <name type="scientific">Betalipothrixvirus uzonense</name>
    <dbReference type="NCBI Taxonomy" id="512792"/>
    <lineage>
        <taxon>Viruses</taxon>
        <taxon>Adnaviria</taxon>
        <taxon>Zilligvirae</taxon>
        <taxon>Taleaviricota</taxon>
        <taxon>Tokiviricetes</taxon>
        <taxon>Ligamenvirales</taxon>
        <taxon>Lipothrixviridae</taxon>
        <taxon>Betalipothrixvirus</taxon>
    </lineage>
</organism>
<dbReference type="RefSeq" id="YP_001798559.1">
    <property type="nucleotide sequence ID" value="NC_010537.1"/>
</dbReference>
<proteinExistence type="predicted"/>
<evidence type="ECO:0000313" key="2">
    <source>
        <dbReference type="EMBL" id="ACB37275.1"/>
    </source>
</evidence>
<feature type="transmembrane region" description="Helical" evidence="1">
    <location>
        <begin position="38"/>
        <end position="62"/>
    </location>
</feature>